<dbReference type="CDD" id="cd03213">
    <property type="entry name" value="ABCG_EPDR"/>
    <property type="match status" value="1"/>
</dbReference>
<organism evidence="10 11">
    <name type="scientific">Pediculus humanus subsp. corporis</name>
    <name type="common">Body louse</name>
    <dbReference type="NCBI Taxonomy" id="121224"/>
    <lineage>
        <taxon>Eukaryota</taxon>
        <taxon>Metazoa</taxon>
        <taxon>Ecdysozoa</taxon>
        <taxon>Arthropoda</taxon>
        <taxon>Hexapoda</taxon>
        <taxon>Insecta</taxon>
        <taxon>Pterygota</taxon>
        <taxon>Neoptera</taxon>
        <taxon>Paraneoptera</taxon>
        <taxon>Psocodea</taxon>
        <taxon>Troctomorpha</taxon>
        <taxon>Phthiraptera</taxon>
        <taxon>Anoplura</taxon>
        <taxon>Pediculidae</taxon>
        <taxon>Pediculus</taxon>
    </lineage>
</organism>
<dbReference type="InterPro" id="IPR003593">
    <property type="entry name" value="AAA+_ATPase"/>
</dbReference>
<dbReference type="GO" id="GO:0005524">
    <property type="term" value="F:ATP binding"/>
    <property type="evidence" value="ECO:0007669"/>
    <property type="project" value="UniProtKB-KW"/>
</dbReference>
<dbReference type="SMART" id="SM00382">
    <property type="entry name" value="AAA"/>
    <property type="match status" value="1"/>
</dbReference>
<dbReference type="PANTHER" id="PTHR48041">
    <property type="entry name" value="ABC TRANSPORTER G FAMILY MEMBER 28"/>
    <property type="match status" value="1"/>
</dbReference>
<dbReference type="Pfam" id="PF04117">
    <property type="entry name" value="Mpv17_PMP22"/>
    <property type="match status" value="1"/>
</dbReference>
<dbReference type="FunFam" id="3.40.50.300:FF:001077">
    <property type="entry name" value="Uncharacterized protein, isoform A"/>
    <property type="match status" value="1"/>
</dbReference>
<dbReference type="EMBL" id="AAZO01007341">
    <property type="status" value="NOT_ANNOTATED_CDS"/>
    <property type="molecule type" value="Genomic_DNA"/>
</dbReference>
<evidence type="ECO:0000256" key="7">
    <source>
        <dbReference type="ARBA" id="ARBA00022840"/>
    </source>
</evidence>
<dbReference type="InterPro" id="IPR003439">
    <property type="entry name" value="ABC_transporter-like_ATP-bd"/>
</dbReference>
<evidence type="ECO:0000313" key="10">
    <source>
        <dbReference type="EnsemblMetazoa" id="PHUM602240-PA"/>
    </source>
</evidence>
<dbReference type="Gene3D" id="3.40.50.300">
    <property type="entry name" value="P-loop containing nucleotide triphosphate hydrolases"/>
    <property type="match status" value="1"/>
</dbReference>
<dbReference type="AlphaFoldDB" id="A0A1S4N1I2"/>
<reference evidence="10" key="1">
    <citation type="submission" date="2020-05" db="UniProtKB">
        <authorList>
            <consortium name="EnsemblMetazoa"/>
        </authorList>
    </citation>
    <scope>IDENTIFICATION</scope>
    <source>
        <strain evidence="10">USDA</strain>
    </source>
</reference>
<dbReference type="Pfam" id="PF01061">
    <property type="entry name" value="ABC2_membrane"/>
    <property type="match status" value="1"/>
</dbReference>
<evidence type="ECO:0000256" key="5">
    <source>
        <dbReference type="ARBA" id="ARBA00022692"/>
    </source>
</evidence>
<dbReference type="InterPro" id="IPR027417">
    <property type="entry name" value="P-loop_NTPase"/>
</dbReference>
<dbReference type="InParanoid" id="A0A1S4N1I2"/>
<comment type="similarity">
    <text evidence="2">Belongs to the ABC transporter superfamily. ABCG family. Eye pigment precursor importer (TC 3.A.1.204) subfamily.</text>
</comment>
<dbReference type="Pfam" id="PF00005">
    <property type="entry name" value="ABC_tran"/>
    <property type="match status" value="1"/>
</dbReference>
<comment type="subcellular location">
    <subcellularLocation>
        <location evidence="1">Membrane</location>
        <topology evidence="1">Multi-pass membrane protein</topology>
    </subcellularLocation>
</comment>
<evidence type="ECO:0000313" key="11">
    <source>
        <dbReference type="Proteomes" id="UP000009046"/>
    </source>
</evidence>
<dbReference type="Pfam" id="PF19055">
    <property type="entry name" value="ABC2_membrane_7"/>
    <property type="match status" value="1"/>
</dbReference>
<evidence type="ECO:0000256" key="8">
    <source>
        <dbReference type="ARBA" id="ARBA00022989"/>
    </source>
</evidence>
<keyword evidence="8" id="KW-1133">Transmembrane helix</keyword>
<keyword evidence="5" id="KW-0812">Transmembrane</keyword>
<evidence type="ECO:0000256" key="9">
    <source>
        <dbReference type="ARBA" id="ARBA00023136"/>
    </source>
</evidence>
<keyword evidence="7" id="KW-0067">ATP-binding</keyword>
<dbReference type="InterPro" id="IPR013525">
    <property type="entry name" value="ABC2_TM"/>
</dbReference>
<dbReference type="PROSITE" id="PS50893">
    <property type="entry name" value="ABC_TRANSPORTER_2"/>
    <property type="match status" value="1"/>
</dbReference>
<evidence type="ECO:0000256" key="1">
    <source>
        <dbReference type="ARBA" id="ARBA00004141"/>
    </source>
</evidence>
<comment type="similarity">
    <text evidence="3">Belongs to the peroxisomal membrane protein PXMP2/4 family.</text>
</comment>
<dbReference type="InterPro" id="IPR043926">
    <property type="entry name" value="ABCG_dom"/>
</dbReference>
<dbReference type="GO" id="GO:0140359">
    <property type="term" value="F:ABC-type transporter activity"/>
    <property type="evidence" value="ECO:0007669"/>
    <property type="project" value="InterPro"/>
</dbReference>
<accession>A0A1S4N1I2</accession>
<dbReference type="EnsemblMetazoa" id="PHUM602240-RA">
    <property type="protein sequence ID" value="PHUM602240-PA"/>
    <property type="gene ID" value="PHUM602240"/>
</dbReference>
<keyword evidence="9" id="KW-0472">Membrane</keyword>
<dbReference type="VEuPathDB" id="VectorBase:PHUM602240"/>
<keyword evidence="4" id="KW-0813">Transport</keyword>
<dbReference type="InterPro" id="IPR007248">
    <property type="entry name" value="Mpv17_PMP22"/>
</dbReference>
<evidence type="ECO:0000256" key="2">
    <source>
        <dbReference type="ARBA" id="ARBA00005814"/>
    </source>
</evidence>
<sequence length="778" mass="88039">MGVLSKPYNVTFQLIASYLSQLYINPIRTKSMTSCFLAGLANYMSQKIIHGKLANEDTFLAFLIFGLLFGGSIPHYFYKVISNHLLINSKNPLLQLFLIERIFFMPAFSFFSLYIISRLEKKSHEKSLESAIIAFPSVVKTNLKYLSLLQFINIYFVPPVLRVLVTNLIETKQILHGVDGEFRSGELTAIMGPSGAGKSTLLNILAGYKLKGVKGSVYVNNEERSKRDPQSFKRISSYILQYDHLRENLTVLEAMTMASELKLGRKVPTKQKQTQIRELLDMLGLSHCLQTVSAKLSGGQKKRLSIAFELITNPPIIFLDEPTTGLDSSSCSQCISLLKMLAEQGRTIACTIHQPSALIFEMFAKVYALADGYCIYEGPTKDLVPYMSEKGLKCPVYHNPADFLLEVAVGEYGPVLDSLIIKSTECDEGGGENGDDVDDDDDDRKIKNSKFQIKNIKITDIKHCIKHQGKDESQFAGFNGKNNNNNKKKKGGIKSQISQIWPTNFIYQFYCLYATNIIIFQKAYKYRITQFLAHFLSAVLLGLVFINTGNDASMVRSNLTFIFGVLIFVMFTGKMTVTTAMSNELKVLNVEHFNRWYSLLPYYLSLIIIEIPVQMVNTVFGVTVLYYLSNQPFEVFRFTYFQIFCGATALVAQAIGFFLGAWAPIKVAIFMGPITAAACSAFGFTMKLQDRAIIIQFMSWLSYFRSSFYSIVTLLYGYDRELLECPELYCHFKSPTKILDELGMKNVNIYANLVYMLCIIVVMHVLTFLTLYIKLHKR</sequence>
<dbReference type="Proteomes" id="UP000009046">
    <property type="component" value="Unassembled WGS sequence"/>
</dbReference>
<dbReference type="FunCoup" id="A0A1S4N1I2">
    <property type="interactions" value="104"/>
</dbReference>
<keyword evidence="6" id="KW-0547">Nucleotide-binding</keyword>
<evidence type="ECO:0000256" key="3">
    <source>
        <dbReference type="ARBA" id="ARBA00006824"/>
    </source>
</evidence>
<dbReference type="InterPro" id="IPR050352">
    <property type="entry name" value="ABCG_transporters"/>
</dbReference>
<dbReference type="PANTHER" id="PTHR48041:SF61">
    <property type="entry name" value="SD03967P"/>
    <property type="match status" value="1"/>
</dbReference>
<evidence type="ECO:0000256" key="4">
    <source>
        <dbReference type="ARBA" id="ARBA00022448"/>
    </source>
</evidence>
<proteinExistence type="inferred from homology"/>
<name>A0A1S4N1I2_PEDHC</name>
<evidence type="ECO:0000256" key="6">
    <source>
        <dbReference type="ARBA" id="ARBA00022741"/>
    </source>
</evidence>
<dbReference type="GO" id="GO:0005886">
    <property type="term" value="C:plasma membrane"/>
    <property type="evidence" value="ECO:0007669"/>
    <property type="project" value="TreeGrafter"/>
</dbReference>
<protein>
    <submittedName>
        <fullName evidence="10">Uncharacterized protein</fullName>
    </submittedName>
</protein>
<dbReference type="SUPFAM" id="SSF52540">
    <property type="entry name" value="P-loop containing nucleoside triphosphate hydrolases"/>
    <property type="match status" value="1"/>
</dbReference>
<keyword evidence="11" id="KW-1185">Reference proteome</keyword>
<dbReference type="GO" id="GO:0016887">
    <property type="term" value="F:ATP hydrolysis activity"/>
    <property type="evidence" value="ECO:0007669"/>
    <property type="project" value="InterPro"/>
</dbReference>